<proteinExistence type="predicted"/>
<accession>A0A194SCI3</accession>
<dbReference type="AlphaFoldDB" id="A0A194SCI3"/>
<protein>
    <recommendedName>
        <fullName evidence="4">F-box domain-containing protein</fullName>
    </recommendedName>
</protein>
<keyword evidence="3" id="KW-1185">Reference proteome</keyword>
<dbReference type="RefSeq" id="XP_018273150.1">
    <property type="nucleotide sequence ID" value="XM_018416149.1"/>
</dbReference>
<dbReference type="Proteomes" id="UP000053890">
    <property type="component" value="Unassembled WGS sequence"/>
</dbReference>
<dbReference type="SUPFAM" id="SSF52047">
    <property type="entry name" value="RNI-like"/>
    <property type="match status" value="1"/>
</dbReference>
<dbReference type="GeneID" id="28976597"/>
<gene>
    <name evidence="2" type="ORF">RHOBADRAFT_52056</name>
</gene>
<name>A0A194SCI3_RHOGW</name>
<organism evidence="2 3">
    <name type="scientific">Rhodotorula graminis (strain WP1)</name>
    <dbReference type="NCBI Taxonomy" id="578459"/>
    <lineage>
        <taxon>Eukaryota</taxon>
        <taxon>Fungi</taxon>
        <taxon>Dikarya</taxon>
        <taxon>Basidiomycota</taxon>
        <taxon>Pucciniomycotina</taxon>
        <taxon>Microbotryomycetes</taxon>
        <taxon>Sporidiobolales</taxon>
        <taxon>Sporidiobolaceae</taxon>
        <taxon>Rhodotorula</taxon>
    </lineage>
</organism>
<dbReference type="OrthoDB" id="2522283at2759"/>
<dbReference type="STRING" id="578459.A0A194SCI3"/>
<dbReference type="InterPro" id="IPR032675">
    <property type="entry name" value="LRR_dom_sf"/>
</dbReference>
<dbReference type="EMBL" id="KQ474075">
    <property type="protein sequence ID" value="KPV77101.1"/>
    <property type="molecule type" value="Genomic_DNA"/>
</dbReference>
<reference evidence="2 3" key="1">
    <citation type="journal article" date="2015" name="Front. Microbiol.">
        <title>Genome sequence of the plant growth promoting endophytic yeast Rhodotorula graminis WP1.</title>
        <authorList>
            <person name="Firrincieli A."/>
            <person name="Otillar R."/>
            <person name="Salamov A."/>
            <person name="Schmutz J."/>
            <person name="Khan Z."/>
            <person name="Redman R.S."/>
            <person name="Fleck N.D."/>
            <person name="Lindquist E."/>
            <person name="Grigoriev I.V."/>
            <person name="Doty S.L."/>
        </authorList>
    </citation>
    <scope>NUCLEOTIDE SEQUENCE [LARGE SCALE GENOMIC DNA]</scope>
    <source>
        <strain evidence="2 3">WP1</strain>
    </source>
</reference>
<feature type="region of interest" description="Disordered" evidence="1">
    <location>
        <begin position="493"/>
        <end position="518"/>
    </location>
</feature>
<evidence type="ECO:0000313" key="2">
    <source>
        <dbReference type="EMBL" id="KPV77101.1"/>
    </source>
</evidence>
<dbReference type="Gene3D" id="3.80.10.10">
    <property type="entry name" value="Ribonuclease Inhibitor"/>
    <property type="match status" value="1"/>
</dbReference>
<evidence type="ECO:0000313" key="3">
    <source>
        <dbReference type="Proteomes" id="UP000053890"/>
    </source>
</evidence>
<evidence type="ECO:0000256" key="1">
    <source>
        <dbReference type="SAM" id="MobiDB-lite"/>
    </source>
</evidence>
<feature type="compositionally biased region" description="Low complexity" evidence="1">
    <location>
        <begin position="493"/>
        <end position="509"/>
    </location>
</feature>
<evidence type="ECO:0008006" key="4">
    <source>
        <dbReference type="Google" id="ProtNLM"/>
    </source>
</evidence>
<sequence>MALFVDRRSGSAVTAKLKEVSSPLPSGYPIYELDDSDATSTCSSDFGSDDDDASFADALEEQPAPRDPLVVPEEVLEIVFRATQRWVDDSETLKSAALVCRSWSTPARRILFSQNIYINSPEAVKRLRHVVDSRPELRSAMQHFDLANPCSTYDIRLNETFRRAAGILRLALCVKTLNLLHVPLSDKTRRKFFGALRALPMEEVRLYAAASPSYGPFGPRRRLRGTADVDVLPGLLQQWSTLRSLTLSGYSTYPRLFSGALLLRPVPPMPTYRLVELNLVSTDLSGATLLWLLGDSLASLRVLNLSTCTGLTKDVLEHVCAFVGPTLECLYLALDLDDLDPASASAPLDSAILAPLVNLASFTLSSDTLFPDTLLVQLVALPSLSLITLCCPSFSHDIVKRAVATLPAPSASSSSSSGSAGGARRRRLEQLTLDAWELQALWSEEERWEVLQACEDKGVQVVINGLAREDIEDEWYGEDMTDAWHALEDLGRSSTASDSSWSSRWGRGSVDALGRRAR</sequence>